<dbReference type="SMART" id="SM00901">
    <property type="entry name" value="FRG"/>
    <property type="match status" value="1"/>
</dbReference>
<dbReference type="Pfam" id="PF08867">
    <property type="entry name" value="FRG"/>
    <property type="match status" value="1"/>
</dbReference>
<sequence length="289" mass="34004">MKNLFIETELNNWKDIFLLNSKLTKQLLFRGQSNKDWTISSSLERLVERIHPNYVDRAIITVQEKQMIEEFQWKYPLFKNPTIEKENYVEWLSIMQHYGASTRLIDFTDSFFVATQMAISESYTDSAVWGINKHTLNKFIFETYTNENETNSASQKTLDSLSIKLANEKIKNAFNEVEKKLLIIRPENSNERIYRQQGLFVMPTNLKIPFVESLSTIIGNQTPLFWDFRHLILNSDSYKQDQFALVKINIPKKIHREILENLREMNINSEILFPGIEGLAKSLNYSKFV</sequence>
<name>A0A917I2W4_9FLAO</name>
<keyword evidence="3" id="KW-1185">Reference proteome</keyword>
<accession>A0A917I2W4</accession>
<protein>
    <recommendedName>
        <fullName evidence="1">FRG domain-containing protein</fullName>
    </recommendedName>
</protein>
<organism evidence="2 3">
    <name type="scientific">Polaribacter pacificus</name>
    <dbReference type="NCBI Taxonomy" id="1775173"/>
    <lineage>
        <taxon>Bacteria</taxon>
        <taxon>Pseudomonadati</taxon>
        <taxon>Bacteroidota</taxon>
        <taxon>Flavobacteriia</taxon>
        <taxon>Flavobacteriales</taxon>
        <taxon>Flavobacteriaceae</taxon>
    </lineage>
</organism>
<evidence type="ECO:0000313" key="2">
    <source>
        <dbReference type="EMBL" id="GGH04284.1"/>
    </source>
</evidence>
<dbReference type="InterPro" id="IPR014966">
    <property type="entry name" value="FRG-dom"/>
</dbReference>
<reference evidence="2" key="1">
    <citation type="journal article" date="2014" name="Int. J. Syst. Evol. Microbiol.">
        <title>Complete genome sequence of Corynebacterium casei LMG S-19264T (=DSM 44701T), isolated from a smear-ripened cheese.</title>
        <authorList>
            <consortium name="US DOE Joint Genome Institute (JGI-PGF)"/>
            <person name="Walter F."/>
            <person name="Albersmeier A."/>
            <person name="Kalinowski J."/>
            <person name="Ruckert C."/>
        </authorList>
    </citation>
    <scope>NUCLEOTIDE SEQUENCE</scope>
    <source>
        <strain evidence="2">CGMCC 1.15763</strain>
    </source>
</reference>
<dbReference type="Proteomes" id="UP000633278">
    <property type="component" value="Unassembled WGS sequence"/>
</dbReference>
<proteinExistence type="predicted"/>
<evidence type="ECO:0000259" key="1">
    <source>
        <dbReference type="SMART" id="SM00901"/>
    </source>
</evidence>
<gene>
    <name evidence="2" type="ORF">GCM10011416_24190</name>
</gene>
<feature type="domain" description="FRG" evidence="1">
    <location>
        <begin position="23"/>
        <end position="129"/>
    </location>
</feature>
<dbReference type="EMBL" id="BMJW01000007">
    <property type="protein sequence ID" value="GGH04284.1"/>
    <property type="molecule type" value="Genomic_DNA"/>
</dbReference>
<dbReference type="AlphaFoldDB" id="A0A917I2W4"/>
<comment type="caution">
    <text evidence="2">The sequence shown here is derived from an EMBL/GenBank/DDBJ whole genome shotgun (WGS) entry which is preliminary data.</text>
</comment>
<reference evidence="2" key="2">
    <citation type="submission" date="2020-09" db="EMBL/GenBank/DDBJ databases">
        <authorList>
            <person name="Sun Q."/>
            <person name="Zhou Y."/>
        </authorList>
    </citation>
    <scope>NUCLEOTIDE SEQUENCE</scope>
    <source>
        <strain evidence="2">CGMCC 1.15763</strain>
    </source>
</reference>
<evidence type="ECO:0000313" key="3">
    <source>
        <dbReference type="Proteomes" id="UP000633278"/>
    </source>
</evidence>
<dbReference type="RefSeq" id="WP_188599623.1">
    <property type="nucleotide sequence ID" value="NZ_BMJW01000007.1"/>
</dbReference>